<keyword evidence="2" id="KW-0479">Metal-binding</keyword>
<dbReference type="PROSITE" id="PS51891">
    <property type="entry name" value="CENP_V_GFA"/>
    <property type="match status" value="1"/>
</dbReference>
<evidence type="ECO:0000259" key="5">
    <source>
        <dbReference type="PROSITE" id="PS51891"/>
    </source>
</evidence>
<dbReference type="Pfam" id="PF04828">
    <property type="entry name" value="GFA"/>
    <property type="match status" value="1"/>
</dbReference>
<comment type="similarity">
    <text evidence="1">Belongs to the Gfa family.</text>
</comment>
<evidence type="ECO:0000313" key="7">
    <source>
        <dbReference type="Proteomes" id="UP000031521"/>
    </source>
</evidence>
<evidence type="ECO:0000256" key="1">
    <source>
        <dbReference type="ARBA" id="ARBA00005495"/>
    </source>
</evidence>
<dbReference type="HOGENOM" id="CLU_055491_6_1_5"/>
<dbReference type="Gene3D" id="3.90.1590.10">
    <property type="entry name" value="glutathione-dependent formaldehyde- activating enzyme (gfa)"/>
    <property type="match status" value="1"/>
</dbReference>
<feature type="domain" description="CENP-V/GFA" evidence="5">
    <location>
        <begin position="1"/>
        <end position="120"/>
    </location>
</feature>
<evidence type="ECO:0000313" key="6">
    <source>
        <dbReference type="EMBL" id="AJE45621.1"/>
    </source>
</evidence>
<keyword evidence="7" id="KW-1185">Reference proteome</keyword>
<keyword evidence="4" id="KW-0456">Lyase</keyword>
<protein>
    <recommendedName>
        <fullName evidence="5">CENP-V/GFA domain-containing protein</fullName>
    </recommendedName>
</protein>
<dbReference type="RefSeq" id="WP_043868665.1">
    <property type="nucleotide sequence ID" value="NZ_CP004393.1"/>
</dbReference>
<dbReference type="SUPFAM" id="SSF51316">
    <property type="entry name" value="Mss4-like"/>
    <property type="match status" value="1"/>
</dbReference>
<dbReference type="EMBL" id="CP004393">
    <property type="protein sequence ID" value="AJE45621.1"/>
    <property type="molecule type" value="Genomic_DNA"/>
</dbReference>
<evidence type="ECO:0000256" key="3">
    <source>
        <dbReference type="ARBA" id="ARBA00022833"/>
    </source>
</evidence>
<sequence length="153" mass="16621">MRGSCTCGEIVFEVTAPPLIVHCCHCTWCQRETGSAFAVNCYVESSEISMVSGAPEMVVTPSNSGKGQRVARCPTCHVALWSHYAGSGAAFAFVRAGVLDERAGIVPDVHIFTETKLPWVVLPEGARVFEGFYSPKEVWPPESLARFRAAREA</sequence>
<dbReference type="InterPro" id="IPR006913">
    <property type="entry name" value="CENP-V/GFA"/>
</dbReference>
<evidence type="ECO:0000256" key="4">
    <source>
        <dbReference type="ARBA" id="ARBA00023239"/>
    </source>
</evidence>
<dbReference type="Proteomes" id="UP000031521">
    <property type="component" value="Chromosome"/>
</dbReference>
<dbReference type="PANTHER" id="PTHR33337">
    <property type="entry name" value="GFA DOMAIN-CONTAINING PROTEIN"/>
    <property type="match status" value="1"/>
</dbReference>
<name>A0A0B5DY22_9RHOB</name>
<dbReference type="AlphaFoldDB" id="A0A0B5DY22"/>
<reference evidence="6 7" key="1">
    <citation type="journal article" date="2014" name="Int. J. Syst. Evol. Microbiol.">
        <title>Celeribacter indicus sp. nov., a polycyclic aromatic hydrocarbon-degrading bacterium from deep-sea sediment and reclassification of Huaishuia halophila as Celeribacter halophilus comb. nov.</title>
        <authorList>
            <person name="Lai Q."/>
            <person name="Cao J."/>
            <person name="Yuan J."/>
            <person name="Li F."/>
            <person name="Shao Z."/>
        </authorList>
    </citation>
    <scope>NUCLEOTIDE SEQUENCE [LARGE SCALE GENOMIC DNA]</scope>
    <source>
        <strain evidence="6">P73</strain>
    </source>
</reference>
<dbReference type="OrthoDB" id="9807246at2"/>
<dbReference type="GO" id="GO:0016846">
    <property type="term" value="F:carbon-sulfur lyase activity"/>
    <property type="evidence" value="ECO:0007669"/>
    <property type="project" value="InterPro"/>
</dbReference>
<dbReference type="STRING" id="1208324.P73_0906"/>
<dbReference type="InterPro" id="IPR011057">
    <property type="entry name" value="Mss4-like_sf"/>
</dbReference>
<dbReference type="KEGG" id="cid:P73_0906"/>
<gene>
    <name evidence="6" type="ORF">P73_0906</name>
</gene>
<organism evidence="6 7">
    <name type="scientific">Celeribacter indicus</name>
    <dbReference type="NCBI Taxonomy" id="1208324"/>
    <lineage>
        <taxon>Bacteria</taxon>
        <taxon>Pseudomonadati</taxon>
        <taxon>Pseudomonadota</taxon>
        <taxon>Alphaproteobacteria</taxon>
        <taxon>Rhodobacterales</taxon>
        <taxon>Roseobacteraceae</taxon>
        <taxon>Celeribacter</taxon>
    </lineage>
</organism>
<proteinExistence type="inferred from homology"/>
<dbReference type="PANTHER" id="PTHR33337:SF33">
    <property type="entry name" value="CENP-V_GFA DOMAIN-CONTAINING PROTEIN"/>
    <property type="match status" value="1"/>
</dbReference>
<accession>A0A0B5DY22</accession>
<dbReference type="GO" id="GO:0046872">
    <property type="term" value="F:metal ion binding"/>
    <property type="evidence" value="ECO:0007669"/>
    <property type="project" value="UniProtKB-KW"/>
</dbReference>
<keyword evidence="3" id="KW-0862">Zinc</keyword>
<evidence type="ECO:0000256" key="2">
    <source>
        <dbReference type="ARBA" id="ARBA00022723"/>
    </source>
</evidence>